<keyword evidence="3" id="KW-1003">Cell membrane</keyword>
<feature type="transmembrane region" description="Helical" evidence="7">
    <location>
        <begin position="149"/>
        <end position="166"/>
    </location>
</feature>
<evidence type="ECO:0008006" key="10">
    <source>
        <dbReference type="Google" id="ProtNLM"/>
    </source>
</evidence>
<feature type="transmembrane region" description="Helical" evidence="7">
    <location>
        <begin position="351"/>
        <end position="369"/>
    </location>
</feature>
<feature type="transmembrane region" description="Helical" evidence="7">
    <location>
        <begin position="381"/>
        <end position="402"/>
    </location>
</feature>
<dbReference type="OrthoDB" id="8538786at2"/>
<dbReference type="AlphaFoldDB" id="A0A2S9VD88"/>
<comment type="similarity">
    <text evidence="2">Belongs to the polysaccharide synthase family.</text>
</comment>
<feature type="transmembrane region" description="Helical" evidence="7">
    <location>
        <begin position="409"/>
        <end position="432"/>
    </location>
</feature>
<dbReference type="EMBL" id="PVNP01000051">
    <property type="protein sequence ID" value="PRO74432.1"/>
    <property type="molecule type" value="Genomic_DNA"/>
</dbReference>
<dbReference type="InterPro" id="IPR050833">
    <property type="entry name" value="Poly_Biosynth_Transport"/>
</dbReference>
<organism evidence="8 9">
    <name type="scientific">Alteromonas alba</name>
    <dbReference type="NCBI Taxonomy" id="2079529"/>
    <lineage>
        <taxon>Bacteria</taxon>
        <taxon>Pseudomonadati</taxon>
        <taxon>Pseudomonadota</taxon>
        <taxon>Gammaproteobacteria</taxon>
        <taxon>Alteromonadales</taxon>
        <taxon>Alteromonadaceae</taxon>
        <taxon>Alteromonas/Salinimonas group</taxon>
        <taxon>Alteromonas</taxon>
    </lineage>
</organism>
<comment type="subcellular location">
    <subcellularLocation>
        <location evidence="1">Cell membrane</location>
        <topology evidence="1">Multi-pass membrane protein</topology>
    </subcellularLocation>
</comment>
<evidence type="ECO:0000256" key="3">
    <source>
        <dbReference type="ARBA" id="ARBA00022475"/>
    </source>
</evidence>
<keyword evidence="6 7" id="KW-0472">Membrane</keyword>
<reference evidence="9" key="1">
    <citation type="journal article" date="2020" name="Int. J. Syst. Evol. Microbiol.">
        <title>Alteromonas alba sp. nov., a marine bacterium isolated from the seawater of the West Pacific Ocean.</title>
        <authorList>
            <person name="Sun C."/>
            <person name="Wu Y.-H."/>
            <person name="Xamxidin M."/>
            <person name="Cheng H."/>
            <person name="Xu X.-W."/>
        </authorList>
    </citation>
    <scope>NUCLEOTIDE SEQUENCE [LARGE SCALE GENOMIC DNA]</scope>
    <source>
        <strain evidence="9">190</strain>
    </source>
</reference>
<sequence length="491" mass="55136">MLTARSGIIASALSVLTQVTRRMVGVVSLIILARILTPEDYGLVAIALLFLNFIDVISSTGGDSYLLSREELSDDLVYTNWTLNFILKGSLAVLLALSSYPIAQYYDDPRLMPVILVLSLQSFIAQLGSPGLIYKIKKQELGAITKWQIISRFVTTGITIGIAVIYETYWALVLGQFMVTVSQLLSGYVIAPKMPRFSLKNIRPQWEFSKWVLPQSILNFFRSQLDAMFVTVTFDKAIVGGYNSMRYYANIPTTMFINPASGPLLTQFSQFKNNPNYFEKQLQVVLFFMSMITAPIIYLMNAHAAYVVELILGQKWVEYSDLLAIFAFFTIVMTLNNILSQIVMLKDRTRLLFGYSIYSTIAQAIMFATVDFTSVNQLAEYKVALDVFSVVLFFTIVIWAFVGKHAYFALVAPLVPSVLTISLSGHLAFLVIPTVDSFWTLAGHSLITAALFGMMQLMLILVLQSRVYCFAYTVKLMMPAWQKCRRMVGSA</sequence>
<comment type="caution">
    <text evidence="8">The sequence shown here is derived from an EMBL/GenBank/DDBJ whole genome shotgun (WGS) entry which is preliminary data.</text>
</comment>
<dbReference type="PANTHER" id="PTHR30250:SF10">
    <property type="entry name" value="LIPOPOLYSACCHARIDE BIOSYNTHESIS PROTEIN WZXC"/>
    <property type="match status" value="1"/>
</dbReference>
<feature type="transmembrane region" description="Helical" evidence="7">
    <location>
        <begin position="322"/>
        <end position="339"/>
    </location>
</feature>
<keyword evidence="9" id="KW-1185">Reference proteome</keyword>
<evidence type="ECO:0000313" key="9">
    <source>
        <dbReference type="Proteomes" id="UP000238949"/>
    </source>
</evidence>
<evidence type="ECO:0000256" key="2">
    <source>
        <dbReference type="ARBA" id="ARBA00007430"/>
    </source>
</evidence>
<feature type="transmembrane region" description="Helical" evidence="7">
    <location>
        <begin position="282"/>
        <end position="302"/>
    </location>
</feature>
<evidence type="ECO:0000256" key="4">
    <source>
        <dbReference type="ARBA" id="ARBA00022692"/>
    </source>
</evidence>
<evidence type="ECO:0000256" key="7">
    <source>
        <dbReference type="SAM" id="Phobius"/>
    </source>
</evidence>
<feature type="transmembrane region" description="Helical" evidence="7">
    <location>
        <begin position="438"/>
        <end position="463"/>
    </location>
</feature>
<keyword evidence="4 7" id="KW-0812">Transmembrane</keyword>
<evidence type="ECO:0000256" key="1">
    <source>
        <dbReference type="ARBA" id="ARBA00004651"/>
    </source>
</evidence>
<evidence type="ECO:0000256" key="5">
    <source>
        <dbReference type="ARBA" id="ARBA00022989"/>
    </source>
</evidence>
<name>A0A2S9VD88_9ALTE</name>
<evidence type="ECO:0000256" key="6">
    <source>
        <dbReference type="ARBA" id="ARBA00023136"/>
    </source>
</evidence>
<dbReference type="Pfam" id="PF13440">
    <property type="entry name" value="Polysacc_synt_3"/>
    <property type="match status" value="1"/>
</dbReference>
<proteinExistence type="inferred from homology"/>
<feature type="transmembrane region" description="Helical" evidence="7">
    <location>
        <begin position="81"/>
        <end position="103"/>
    </location>
</feature>
<accession>A0A2S9VD88</accession>
<feature type="transmembrane region" description="Helical" evidence="7">
    <location>
        <begin position="172"/>
        <end position="191"/>
    </location>
</feature>
<dbReference type="PANTHER" id="PTHR30250">
    <property type="entry name" value="PST FAMILY PREDICTED COLANIC ACID TRANSPORTER"/>
    <property type="match status" value="1"/>
</dbReference>
<gene>
    <name evidence="8" type="ORF">C6Y40_06620</name>
</gene>
<evidence type="ECO:0000313" key="8">
    <source>
        <dbReference type="EMBL" id="PRO74432.1"/>
    </source>
</evidence>
<dbReference type="RefSeq" id="WP_105933902.1">
    <property type="nucleotide sequence ID" value="NZ_PVNP01000051.1"/>
</dbReference>
<dbReference type="GO" id="GO:0005886">
    <property type="term" value="C:plasma membrane"/>
    <property type="evidence" value="ECO:0007669"/>
    <property type="project" value="UniProtKB-SubCell"/>
</dbReference>
<protein>
    <recommendedName>
        <fullName evidence="10">Lipopolysaccharide biosynthesis protein</fullName>
    </recommendedName>
</protein>
<dbReference type="Proteomes" id="UP000238949">
    <property type="component" value="Unassembled WGS sequence"/>
</dbReference>
<feature type="transmembrane region" description="Helical" evidence="7">
    <location>
        <begin position="109"/>
        <end position="128"/>
    </location>
</feature>
<keyword evidence="5 7" id="KW-1133">Transmembrane helix</keyword>